<evidence type="ECO:0000313" key="2">
    <source>
        <dbReference type="Proteomes" id="UP000800082"/>
    </source>
</evidence>
<reference evidence="1" key="1">
    <citation type="journal article" date="2020" name="Stud. Mycol.">
        <title>101 Dothideomycetes genomes: a test case for predicting lifestyles and emergence of pathogens.</title>
        <authorList>
            <person name="Haridas S."/>
            <person name="Albert R."/>
            <person name="Binder M."/>
            <person name="Bloem J."/>
            <person name="Labutti K."/>
            <person name="Salamov A."/>
            <person name="Andreopoulos B."/>
            <person name="Baker S."/>
            <person name="Barry K."/>
            <person name="Bills G."/>
            <person name="Bluhm B."/>
            <person name="Cannon C."/>
            <person name="Castanera R."/>
            <person name="Culley D."/>
            <person name="Daum C."/>
            <person name="Ezra D."/>
            <person name="Gonzalez J."/>
            <person name="Henrissat B."/>
            <person name="Kuo A."/>
            <person name="Liang C."/>
            <person name="Lipzen A."/>
            <person name="Lutzoni F."/>
            <person name="Magnuson J."/>
            <person name="Mondo S."/>
            <person name="Nolan M."/>
            <person name="Ohm R."/>
            <person name="Pangilinan J."/>
            <person name="Park H.-J."/>
            <person name="Ramirez L."/>
            <person name="Alfaro M."/>
            <person name="Sun H."/>
            <person name="Tritt A."/>
            <person name="Yoshinaga Y."/>
            <person name="Zwiers L.-H."/>
            <person name="Turgeon B."/>
            <person name="Goodwin S."/>
            <person name="Spatafora J."/>
            <person name="Crous P."/>
            <person name="Grigoriev I."/>
        </authorList>
    </citation>
    <scope>NUCLEOTIDE SEQUENCE</scope>
    <source>
        <strain evidence="1">CBS 183.55</strain>
    </source>
</reference>
<dbReference type="AlphaFoldDB" id="A0A6A5RXZ4"/>
<gene>
    <name evidence="1" type="ORF">M421DRAFT_385367</name>
</gene>
<evidence type="ECO:0000313" key="1">
    <source>
        <dbReference type="EMBL" id="KAF1930127.1"/>
    </source>
</evidence>
<organism evidence="1 2">
    <name type="scientific">Didymella exigua CBS 183.55</name>
    <dbReference type="NCBI Taxonomy" id="1150837"/>
    <lineage>
        <taxon>Eukaryota</taxon>
        <taxon>Fungi</taxon>
        <taxon>Dikarya</taxon>
        <taxon>Ascomycota</taxon>
        <taxon>Pezizomycotina</taxon>
        <taxon>Dothideomycetes</taxon>
        <taxon>Pleosporomycetidae</taxon>
        <taxon>Pleosporales</taxon>
        <taxon>Pleosporineae</taxon>
        <taxon>Didymellaceae</taxon>
        <taxon>Didymella</taxon>
    </lineage>
</organism>
<dbReference type="Proteomes" id="UP000800082">
    <property type="component" value="Unassembled WGS sequence"/>
</dbReference>
<keyword evidence="2" id="KW-1185">Reference proteome</keyword>
<proteinExistence type="predicted"/>
<dbReference type="GeneID" id="54347554"/>
<accession>A0A6A5RXZ4</accession>
<protein>
    <submittedName>
        <fullName evidence="1">Uncharacterized protein</fullName>
    </submittedName>
</protein>
<dbReference type="EMBL" id="ML978964">
    <property type="protein sequence ID" value="KAF1930127.1"/>
    <property type="molecule type" value="Genomic_DNA"/>
</dbReference>
<name>A0A6A5RXZ4_9PLEO</name>
<dbReference type="RefSeq" id="XP_033450375.1">
    <property type="nucleotide sequence ID" value="XM_033589905.1"/>
</dbReference>
<sequence>MLTGQCKAADTLYIWGVFPVAWSPWNVMKGSLAETGALVVAKVLAGQDYGLRLVLSLSWMDSCKGSQVFASWLRKVNTMSERHPDDESRLSDDTRDEQVAGPTSRLVYPRFTMRLAPSPNAQIRSESAMSQNPSVSSRVLICRYRRSRHPTKVERLCTSSLICTGSGGKGPPQVAGGLRARCASVLERDCYLESTASELWRMAHQSYPASKRTACRPTSDRTST</sequence>